<organism evidence="3 4">
    <name type="scientific">Chaetomidium leptoderma</name>
    <dbReference type="NCBI Taxonomy" id="669021"/>
    <lineage>
        <taxon>Eukaryota</taxon>
        <taxon>Fungi</taxon>
        <taxon>Dikarya</taxon>
        <taxon>Ascomycota</taxon>
        <taxon>Pezizomycotina</taxon>
        <taxon>Sordariomycetes</taxon>
        <taxon>Sordariomycetidae</taxon>
        <taxon>Sordariales</taxon>
        <taxon>Chaetomiaceae</taxon>
        <taxon>Chaetomidium</taxon>
    </lineage>
</organism>
<dbReference type="AlphaFoldDB" id="A0AAN7A0H2"/>
<evidence type="ECO:0000313" key="3">
    <source>
        <dbReference type="EMBL" id="KAK4155736.1"/>
    </source>
</evidence>
<keyword evidence="2" id="KW-1133">Transmembrane helix</keyword>
<comment type="caution">
    <text evidence="3">The sequence shown here is derived from an EMBL/GenBank/DDBJ whole genome shotgun (WGS) entry which is preliminary data.</text>
</comment>
<protein>
    <recommendedName>
        <fullName evidence="5">Mid2 domain-containing protein</fullName>
    </recommendedName>
</protein>
<keyword evidence="2" id="KW-0812">Transmembrane</keyword>
<proteinExistence type="predicted"/>
<evidence type="ECO:0000256" key="2">
    <source>
        <dbReference type="SAM" id="Phobius"/>
    </source>
</evidence>
<keyword evidence="4" id="KW-1185">Reference proteome</keyword>
<accession>A0AAN7A0H2</accession>
<evidence type="ECO:0008006" key="5">
    <source>
        <dbReference type="Google" id="ProtNLM"/>
    </source>
</evidence>
<sequence>MGPALVRNENGPETTTEFEWEVQMYRFNFTYSNYFYFLLREGGPENLMNASARYVTSPYFNITDDSPSSSSTTNLAKPTSLSKTPPESGQDEASDTDTSDDTTGLSVGAQAGIGVGVSIIGIIGIVCAVLWFRYLKKKQTALADLQDRSTLMSQPHNLNPSGQWKPQGNPPMYYYATEMGTVATVPSCPLLHS</sequence>
<dbReference type="Proteomes" id="UP001302745">
    <property type="component" value="Unassembled WGS sequence"/>
</dbReference>
<evidence type="ECO:0000256" key="1">
    <source>
        <dbReference type="SAM" id="MobiDB-lite"/>
    </source>
</evidence>
<feature type="region of interest" description="Disordered" evidence="1">
    <location>
        <begin position="64"/>
        <end position="103"/>
    </location>
</feature>
<dbReference type="EMBL" id="MU856881">
    <property type="protein sequence ID" value="KAK4155736.1"/>
    <property type="molecule type" value="Genomic_DNA"/>
</dbReference>
<feature type="transmembrane region" description="Helical" evidence="2">
    <location>
        <begin position="111"/>
        <end position="132"/>
    </location>
</feature>
<reference evidence="3" key="1">
    <citation type="journal article" date="2023" name="Mol. Phylogenet. Evol.">
        <title>Genome-scale phylogeny and comparative genomics of the fungal order Sordariales.</title>
        <authorList>
            <person name="Hensen N."/>
            <person name="Bonometti L."/>
            <person name="Westerberg I."/>
            <person name="Brannstrom I.O."/>
            <person name="Guillou S."/>
            <person name="Cros-Aarteil S."/>
            <person name="Calhoun S."/>
            <person name="Haridas S."/>
            <person name="Kuo A."/>
            <person name="Mondo S."/>
            <person name="Pangilinan J."/>
            <person name="Riley R."/>
            <person name="LaButti K."/>
            <person name="Andreopoulos B."/>
            <person name="Lipzen A."/>
            <person name="Chen C."/>
            <person name="Yan M."/>
            <person name="Daum C."/>
            <person name="Ng V."/>
            <person name="Clum A."/>
            <person name="Steindorff A."/>
            <person name="Ohm R.A."/>
            <person name="Martin F."/>
            <person name="Silar P."/>
            <person name="Natvig D.O."/>
            <person name="Lalanne C."/>
            <person name="Gautier V."/>
            <person name="Ament-Velasquez S.L."/>
            <person name="Kruys A."/>
            <person name="Hutchinson M.I."/>
            <person name="Powell A.J."/>
            <person name="Barry K."/>
            <person name="Miller A.N."/>
            <person name="Grigoriev I.V."/>
            <person name="Debuchy R."/>
            <person name="Gladieux P."/>
            <person name="Hiltunen Thoren M."/>
            <person name="Johannesson H."/>
        </authorList>
    </citation>
    <scope>NUCLEOTIDE SEQUENCE</scope>
    <source>
        <strain evidence="3">CBS 538.74</strain>
    </source>
</reference>
<name>A0AAN7A0H2_9PEZI</name>
<feature type="compositionally biased region" description="Acidic residues" evidence="1">
    <location>
        <begin position="89"/>
        <end position="100"/>
    </location>
</feature>
<evidence type="ECO:0000313" key="4">
    <source>
        <dbReference type="Proteomes" id="UP001302745"/>
    </source>
</evidence>
<keyword evidence="2" id="KW-0472">Membrane</keyword>
<gene>
    <name evidence="3" type="ORF">C8A00DRAFT_31396</name>
</gene>
<reference evidence="3" key="2">
    <citation type="submission" date="2023-05" db="EMBL/GenBank/DDBJ databases">
        <authorList>
            <consortium name="Lawrence Berkeley National Laboratory"/>
            <person name="Steindorff A."/>
            <person name="Hensen N."/>
            <person name="Bonometti L."/>
            <person name="Westerberg I."/>
            <person name="Brannstrom I.O."/>
            <person name="Guillou S."/>
            <person name="Cros-Aarteil S."/>
            <person name="Calhoun S."/>
            <person name="Haridas S."/>
            <person name="Kuo A."/>
            <person name="Mondo S."/>
            <person name="Pangilinan J."/>
            <person name="Riley R."/>
            <person name="Labutti K."/>
            <person name="Andreopoulos B."/>
            <person name="Lipzen A."/>
            <person name="Chen C."/>
            <person name="Yanf M."/>
            <person name="Daum C."/>
            <person name="Ng V."/>
            <person name="Clum A."/>
            <person name="Ohm R."/>
            <person name="Martin F."/>
            <person name="Silar P."/>
            <person name="Natvig D."/>
            <person name="Lalanne C."/>
            <person name="Gautier V."/>
            <person name="Ament-Velasquez S.L."/>
            <person name="Kruys A."/>
            <person name="Hutchinson M.I."/>
            <person name="Powell A.J."/>
            <person name="Barry K."/>
            <person name="Miller A.N."/>
            <person name="Grigoriev I.V."/>
            <person name="Debuchy R."/>
            <person name="Gladieux P."/>
            <person name="Thoren M.H."/>
            <person name="Johannesson H."/>
        </authorList>
    </citation>
    <scope>NUCLEOTIDE SEQUENCE</scope>
    <source>
        <strain evidence="3">CBS 538.74</strain>
    </source>
</reference>
<feature type="compositionally biased region" description="Polar residues" evidence="1">
    <location>
        <begin position="74"/>
        <end position="87"/>
    </location>
</feature>
<feature type="compositionally biased region" description="Low complexity" evidence="1">
    <location>
        <begin position="64"/>
        <end position="73"/>
    </location>
</feature>